<evidence type="ECO:0000256" key="1">
    <source>
        <dbReference type="SAM" id="Phobius"/>
    </source>
</evidence>
<dbReference type="PANTHER" id="PTHR31270:SF1">
    <property type="entry name" value="GLUTAMINYL-PEPTIDE CYCLOTRANSFERASE"/>
    <property type="match status" value="1"/>
</dbReference>
<dbReference type="EMBL" id="CAJHUC010000704">
    <property type="protein sequence ID" value="CAD7697729.1"/>
    <property type="molecule type" value="Genomic_DNA"/>
</dbReference>
<dbReference type="PANTHER" id="PTHR31270">
    <property type="entry name" value="GLUTAMINYL-PEPTIDE CYCLOTRANSFERASE"/>
    <property type="match status" value="1"/>
</dbReference>
<comment type="caution">
    <text evidence="2">The sequence shown here is derived from an EMBL/GenBank/DDBJ whole genome shotgun (WGS) entry which is preliminary data.</text>
</comment>
<organism evidence="2 3">
    <name type="scientific">Ostreobium quekettii</name>
    <dbReference type="NCBI Taxonomy" id="121088"/>
    <lineage>
        <taxon>Eukaryota</taxon>
        <taxon>Viridiplantae</taxon>
        <taxon>Chlorophyta</taxon>
        <taxon>core chlorophytes</taxon>
        <taxon>Ulvophyceae</taxon>
        <taxon>TCBD clade</taxon>
        <taxon>Bryopsidales</taxon>
        <taxon>Ostreobineae</taxon>
        <taxon>Ostreobiaceae</taxon>
        <taxon>Ostreobium</taxon>
    </lineage>
</organism>
<proteinExistence type="predicted"/>
<evidence type="ECO:0000313" key="3">
    <source>
        <dbReference type="Proteomes" id="UP000708148"/>
    </source>
</evidence>
<dbReference type="InterPro" id="IPR007788">
    <property type="entry name" value="QCT"/>
</dbReference>
<dbReference type="Pfam" id="PF05096">
    <property type="entry name" value="Glu_cyclase_2"/>
    <property type="match status" value="1"/>
</dbReference>
<keyword evidence="1" id="KW-0812">Transmembrane</keyword>
<accession>A0A8S1IR74</accession>
<gene>
    <name evidence="2" type="ORF">OSTQU699_LOCUS3090</name>
</gene>
<keyword evidence="1" id="KW-0472">Membrane</keyword>
<protein>
    <recommendedName>
        <fullName evidence="4">Glutamine cyclotransferase</fullName>
    </recommendedName>
</protein>
<dbReference type="AlphaFoldDB" id="A0A8S1IR74"/>
<feature type="transmembrane region" description="Helical" evidence="1">
    <location>
        <begin position="21"/>
        <end position="46"/>
    </location>
</feature>
<evidence type="ECO:0008006" key="4">
    <source>
        <dbReference type="Google" id="ProtNLM"/>
    </source>
</evidence>
<dbReference type="Proteomes" id="UP000708148">
    <property type="component" value="Unassembled WGS sequence"/>
</dbReference>
<keyword evidence="3" id="KW-1185">Reference proteome</keyword>
<keyword evidence="1" id="KW-1133">Transmembrane helix</keyword>
<dbReference type="SUPFAM" id="SSF63825">
    <property type="entry name" value="YWTD domain"/>
    <property type="match status" value="1"/>
</dbReference>
<reference evidence="2" key="1">
    <citation type="submission" date="2020-12" db="EMBL/GenBank/DDBJ databases">
        <authorList>
            <person name="Iha C."/>
        </authorList>
    </citation>
    <scope>NUCLEOTIDE SEQUENCE</scope>
</reference>
<sequence>MLPTQKPTQATNLRKRVVRATVVVTSMVVMAAILMYGMGAVGFSLLQTQPQVYDFEVVNEYPHDPAAFTQGLLYDEECNSTGECKGIFWESTGLYGRSTVRKVDMETGEVLMVTHNEPEHFGEGLAKLNGLHQLLWRIGLGFTYDTKTLERNGTFDTGLRDGWGLTTDGKWLLATDSGPKLYWLDPETHMVEKSLTVTDGGQAVKKLNELEWIEGEVWANVWLTDCIARIDPNNAQVTGWVMLQSLTAGLRARKLPQKDRMDVLNGIAWDETRRRIFVTGKLWPRMFEISLVRRPNVGEEELQKLRTMCIPR</sequence>
<dbReference type="GO" id="GO:0016603">
    <property type="term" value="F:glutaminyl-peptide cyclotransferase activity"/>
    <property type="evidence" value="ECO:0007669"/>
    <property type="project" value="InterPro"/>
</dbReference>
<evidence type="ECO:0000313" key="2">
    <source>
        <dbReference type="EMBL" id="CAD7697729.1"/>
    </source>
</evidence>
<dbReference type="OrthoDB" id="409395at2759"/>
<name>A0A8S1IR74_9CHLO</name>